<name>A0A371HGZ1_MUCPR</name>
<dbReference type="Pfam" id="PF03732">
    <property type="entry name" value="Retrotrans_gag"/>
    <property type="match status" value="1"/>
</dbReference>
<reference evidence="2" key="1">
    <citation type="submission" date="2018-05" db="EMBL/GenBank/DDBJ databases">
        <title>Draft genome of Mucuna pruriens seed.</title>
        <authorList>
            <person name="Nnadi N.E."/>
            <person name="Vos R."/>
            <person name="Hasami M.H."/>
            <person name="Devisetty U.K."/>
            <person name="Aguiy J.C."/>
        </authorList>
    </citation>
    <scope>NUCLEOTIDE SEQUENCE [LARGE SCALE GENOMIC DNA]</scope>
    <source>
        <strain evidence="2">JCA_2017</strain>
    </source>
</reference>
<accession>A0A371HGZ1</accession>
<evidence type="ECO:0000259" key="1">
    <source>
        <dbReference type="Pfam" id="PF03732"/>
    </source>
</evidence>
<dbReference type="AlphaFoldDB" id="A0A371HGZ1"/>
<dbReference type="InterPro" id="IPR005162">
    <property type="entry name" value="Retrotrans_gag_dom"/>
</dbReference>
<feature type="non-terminal residue" evidence="2">
    <location>
        <position position="1"/>
    </location>
</feature>
<feature type="domain" description="Retrotransposon gag" evidence="1">
    <location>
        <begin position="1"/>
        <end position="55"/>
    </location>
</feature>
<proteinExistence type="predicted"/>
<evidence type="ECO:0000313" key="3">
    <source>
        <dbReference type="Proteomes" id="UP000257109"/>
    </source>
</evidence>
<keyword evidence="3" id="KW-1185">Reference proteome</keyword>
<gene>
    <name evidence="2" type="ORF">CR513_14527</name>
</gene>
<comment type="caution">
    <text evidence="2">The sequence shown here is derived from an EMBL/GenBank/DDBJ whole genome shotgun (WGS) entry which is preliminary data.</text>
</comment>
<organism evidence="2 3">
    <name type="scientific">Mucuna pruriens</name>
    <name type="common">Velvet bean</name>
    <name type="synonym">Dolichos pruriens</name>
    <dbReference type="NCBI Taxonomy" id="157652"/>
    <lineage>
        <taxon>Eukaryota</taxon>
        <taxon>Viridiplantae</taxon>
        <taxon>Streptophyta</taxon>
        <taxon>Embryophyta</taxon>
        <taxon>Tracheophyta</taxon>
        <taxon>Spermatophyta</taxon>
        <taxon>Magnoliopsida</taxon>
        <taxon>eudicotyledons</taxon>
        <taxon>Gunneridae</taxon>
        <taxon>Pentapetalae</taxon>
        <taxon>rosids</taxon>
        <taxon>fabids</taxon>
        <taxon>Fabales</taxon>
        <taxon>Fabaceae</taxon>
        <taxon>Papilionoideae</taxon>
        <taxon>50 kb inversion clade</taxon>
        <taxon>NPAAA clade</taxon>
        <taxon>indigoferoid/millettioid clade</taxon>
        <taxon>Phaseoleae</taxon>
        <taxon>Mucuna</taxon>
    </lineage>
</organism>
<dbReference type="OrthoDB" id="1689420at2759"/>
<dbReference type="PANTHER" id="PTHR33223:SF3">
    <property type="match status" value="1"/>
</dbReference>
<protein>
    <recommendedName>
        <fullName evidence="1">Retrotransposon gag domain-containing protein</fullName>
    </recommendedName>
</protein>
<evidence type="ECO:0000313" key="2">
    <source>
        <dbReference type="EMBL" id="RDY02058.1"/>
    </source>
</evidence>
<dbReference type="PANTHER" id="PTHR33223">
    <property type="entry name" value="CCHC-TYPE DOMAIN-CONTAINING PROTEIN"/>
    <property type="match status" value="1"/>
</dbReference>
<dbReference type="Proteomes" id="UP000257109">
    <property type="component" value="Unassembled WGS sequence"/>
</dbReference>
<sequence>MKRMLLEKFFPASKIASIRKEICGIRQHSGEILYEYMERFNKLCATCPHHQINEQFSGNSSHVTNTSDSVEYSSGNNFVESEQMENNDQTLNVLATPDVMYQPWCIQYPQLELAQ</sequence>
<dbReference type="EMBL" id="QJKJ01002605">
    <property type="protein sequence ID" value="RDY02058.1"/>
    <property type="molecule type" value="Genomic_DNA"/>
</dbReference>